<dbReference type="Proteomes" id="UP000186159">
    <property type="component" value="Unassembled WGS sequence"/>
</dbReference>
<protein>
    <recommendedName>
        <fullName evidence="3">Secreted protein</fullName>
    </recommendedName>
</protein>
<organism evidence="1 2">
    <name type="scientific">Corynebacterium diphtheriae bv. gravis</name>
    <dbReference type="NCBI Taxonomy" id="1720349"/>
    <lineage>
        <taxon>Bacteria</taxon>
        <taxon>Bacillati</taxon>
        <taxon>Actinomycetota</taxon>
        <taxon>Actinomycetes</taxon>
        <taxon>Mycobacteriales</taxon>
        <taxon>Corynebacteriaceae</taxon>
        <taxon>Corynebacterium</taxon>
    </lineage>
</organism>
<comment type="caution">
    <text evidence="1">The sequence shown here is derived from an EMBL/GenBank/DDBJ whole genome shotgun (WGS) entry which is preliminary data.</text>
</comment>
<evidence type="ECO:0008006" key="3">
    <source>
        <dbReference type="Google" id="ProtNLM"/>
    </source>
</evidence>
<gene>
    <name evidence="1" type="ORF">AOT42_07715</name>
</gene>
<proteinExistence type="predicted"/>
<evidence type="ECO:0000313" key="2">
    <source>
        <dbReference type="Proteomes" id="UP000186159"/>
    </source>
</evidence>
<dbReference type="AlphaFoldDB" id="A0AAX0IZC8"/>
<name>A0AAX0IZC8_CORDP</name>
<reference evidence="1 2" key="1">
    <citation type="submission" date="2015-09" db="EMBL/GenBank/DDBJ databases">
        <title>Genome sequencing of Corynebacterium diphtheriae Bv. Gravis strain DSM 44123.</title>
        <authorList>
            <person name="Sangal V."/>
            <person name="Burkovski A."/>
        </authorList>
    </citation>
    <scope>NUCLEOTIDE SEQUENCE [LARGE SCALE GENOMIC DNA]</scope>
    <source>
        <strain evidence="1 2">DSM 44123</strain>
    </source>
</reference>
<sequence>MGFAWFPTGKVGAVLAQGGDPQTQVNDQPVRPEFSVFGQTQWALGPQALFARHMGCVAGSESVLAAMGEIASSQRYGLGSILGSRFKGGWGPNPSGSYDVRQFGLVPIGGVIVPVAVTAQASDGAYESGQQLLTRMATKLASFNGSVPSAECV</sequence>
<accession>A0AAX0IZC8</accession>
<evidence type="ECO:0000313" key="1">
    <source>
        <dbReference type="EMBL" id="OKY20671.1"/>
    </source>
</evidence>
<dbReference type="EMBL" id="LJXR01000027">
    <property type="protein sequence ID" value="OKY20671.1"/>
    <property type="molecule type" value="Genomic_DNA"/>
</dbReference>